<dbReference type="EMBL" id="CP124735">
    <property type="protein sequence ID" value="WHA44005.1"/>
    <property type="molecule type" value="Genomic_DNA"/>
</dbReference>
<sequence length="303" mass="34429">MANQLHRALAAKILRYVRTNGLQAGHHLTEVSLADVLGTSRGPIRAALALLIADGHVQQVPNRGFFLGNVVSEPTLPAAEQDASSDDEALYLSIADDRLVGNIARTVSEPELMRRYDISRPRLRRILMRIATEGWIERREGRGWSFVQLIDSVEAYRESYELRQMLEPAGLINDSFKLDEAILNRLRQQQVMVRDGGWKTLSQIELFETNAQFHEGLAEMSGNRFLLGTIERQNQLRRLVEYRQTLNREQVRGQNNEHLDILDTLEKGLRFEASQILAHHLGNAKNRKARSAIFEVDAPSTED</sequence>
<keyword evidence="3" id="KW-0804">Transcription</keyword>
<dbReference type="SUPFAM" id="SSF46785">
    <property type="entry name" value="Winged helix' DNA-binding domain"/>
    <property type="match status" value="2"/>
</dbReference>
<feature type="domain" description="HTH gntR-type" evidence="4">
    <location>
        <begin position="3"/>
        <end position="70"/>
    </location>
</feature>
<dbReference type="PANTHER" id="PTHR43537">
    <property type="entry name" value="TRANSCRIPTIONAL REGULATOR, GNTR FAMILY"/>
    <property type="match status" value="1"/>
</dbReference>
<evidence type="ECO:0000256" key="3">
    <source>
        <dbReference type="ARBA" id="ARBA00023163"/>
    </source>
</evidence>
<dbReference type="RefSeq" id="WP_137395790.1">
    <property type="nucleotide sequence ID" value="NZ_CP124735.1"/>
</dbReference>
<evidence type="ECO:0000256" key="2">
    <source>
        <dbReference type="ARBA" id="ARBA00023125"/>
    </source>
</evidence>
<dbReference type="InterPro" id="IPR011711">
    <property type="entry name" value="GntR_C"/>
</dbReference>
<dbReference type="Gene3D" id="1.10.10.10">
    <property type="entry name" value="Winged helix-like DNA-binding domain superfamily/Winged helix DNA-binding domain"/>
    <property type="match status" value="2"/>
</dbReference>
<dbReference type="PROSITE" id="PS50949">
    <property type="entry name" value="HTH_GNTR"/>
    <property type="match status" value="1"/>
</dbReference>
<proteinExistence type="predicted"/>
<dbReference type="SMART" id="SM00345">
    <property type="entry name" value="HTH_GNTR"/>
    <property type="match status" value="2"/>
</dbReference>
<gene>
    <name evidence="5" type="ORF">CFBP5477_023075</name>
</gene>
<dbReference type="Pfam" id="PF00392">
    <property type="entry name" value="GntR"/>
    <property type="match status" value="1"/>
</dbReference>
<keyword evidence="2" id="KW-0238">DNA-binding</keyword>
<dbReference type="InterPro" id="IPR008920">
    <property type="entry name" value="TF_FadR/GntR_C"/>
</dbReference>
<evidence type="ECO:0000259" key="4">
    <source>
        <dbReference type="PROSITE" id="PS50949"/>
    </source>
</evidence>
<dbReference type="InterPro" id="IPR036388">
    <property type="entry name" value="WH-like_DNA-bd_sf"/>
</dbReference>
<evidence type="ECO:0000313" key="5">
    <source>
        <dbReference type="EMBL" id="WHA44005.1"/>
    </source>
</evidence>
<accession>A0AAF0KFZ1</accession>
<dbReference type="Gene3D" id="1.20.120.530">
    <property type="entry name" value="GntR ligand-binding domain-like"/>
    <property type="match status" value="1"/>
</dbReference>
<dbReference type="SUPFAM" id="SSF48008">
    <property type="entry name" value="GntR ligand-binding domain-like"/>
    <property type="match status" value="1"/>
</dbReference>
<dbReference type="SMART" id="SM00895">
    <property type="entry name" value="FCD"/>
    <property type="match status" value="1"/>
</dbReference>
<protein>
    <submittedName>
        <fullName evidence="5">GntR family transcriptional regulator</fullName>
    </submittedName>
</protein>
<dbReference type="Pfam" id="PF07729">
    <property type="entry name" value="FCD"/>
    <property type="match status" value="1"/>
</dbReference>
<keyword evidence="1" id="KW-0805">Transcription regulation</keyword>
<evidence type="ECO:0000256" key="1">
    <source>
        <dbReference type="ARBA" id="ARBA00023015"/>
    </source>
</evidence>
<dbReference type="AlphaFoldDB" id="A0AAF0KFZ1"/>
<dbReference type="Proteomes" id="UP000298664">
    <property type="component" value="Plasmid pAlCFBP5477"/>
</dbReference>
<name>A0AAF0KFZ1_9HYPH</name>
<organism evidence="5 6">
    <name type="scientific">Agrobacterium larrymoorei</name>
    <dbReference type="NCBI Taxonomy" id="160699"/>
    <lineage>
        <taxon>Bacteria</taxon>
        <taxon>Pseudomonadati</taxon>
        <taxon>Pseudomonadota</taxon>
        <taxon>Alphaproteobacteria</taxon>
        <taxon>Hyphomicrobiales</taxon>
        <taxon>Rhizobiaceae</taxon>
        <taxon>Rhizobium/Agrobacterium group</taxon>
        <taxon>Agrobacterium</taxon>
    </lineage>
</organism>
<evidence type="ECO:0000313" key="6">
    <source>
        <dbReference type="Proteomes" id="UP000298664"/>
    </source>
</evidence>
<dbReference type="GO" id="GO:0003677">
    <property type="term" value="F:DNA binding"/>
    <property type="evidence" value="ECO:0007669"/>
    <property type="project" value="UniProtKB-KW"/>
</dbReference>
<geneLocation type="plasmid" evidence="5 6">
    <name>pAlCFBP5477</name>
</geneLocation>
<dbReference type="InterPro" id="IPR000524">
    <property type="entry name" value="Tscrpt_reg_HTH_GntR"/>
</dbReference>
<dbReference type="PANTHER" id="PTHR43537:SF45">
    <property type="entry name" value="GNTR FAMILY REGULATORY PROTEIN"/>
    <property type="match status" value="1"/>
</dbReference>
<dbReference type="GO" id="GO:0003700">
    <property type="term" value="F:DNA-binding transcription factor activity"/>
    <property type="evidence" value="ECO:0007669"/>
    <property type="project" value="InterPro"/>
</dbReference>
<reference evidence="5" key="1">
    <citation type="submission" date="2023-05" db="EMBL/GenBank/DDBJ databases">
        <title>Complete genome sequence of Agrobacterium larrymoorei CFBP5477.</title>
        <authorList>
            <person name="Yen H.-C."/>
            <person name="Chou L."/>
            <person name="Lin Y.-C."/>
            <person name="Lai E.-M."/>
            <person name="Kuo C.-H."/>
        </authorList>
    </citation>
    <scope>NUCLEOTIDE SEQUENCE</scope>
    <source>
        <strain evidence="5">CFBP5477</strain>
        <plasmid evidence="5">pAlCFBP5477</plasmid>
    </source>
</reference>
<dbReference type="InterPro" id="IPR036390">
    <property type="entry name" value="WH_DNA-bd_sf"/>
</dbReference>
<keyword evidence="5" id="KW-0614">Plasmid</keyword>